<dbReference type="PROSITE" id="PS51450">
    <property type="entry name" value="LRR"/>
    <property type="match status" value="1"/>
</dbReference>
<dbReference type="SUPFAM" id="SSF52058">
    <property type="entry name" value="L domain-like"/>
    <property type="match status" value="1"/>
</dbReference>
<sequence>MDWRKVKPAPVPSHEYLPHGPPVDFSFKELKDFAELFTEEPLSGTRKAISKAYSTGSQVLSQQDTGWGFSSKRKGHAVGSSSTRESMAGSTVTARTGRTGGGGKSSGRLMTATDQRLAAESQTGKSTARTLGGPIQLNSICVRVNNNELQTWENFEEAMESVLDDATKLSWIDLSHNHLTQIDDVITKYKDLTVVYLHGNSVLKMTDVYKLAALPRLQKLTLHGNPIEEVPFYRTKIIGAIRTLKELDFTAITKVDRDRAYVDYRNRAARMLNRKEEED</sequence>
<evidence type="ECO:0000256" key="4">
    <source>
        <dbReference type="ARBA" id="ARBA00022614"/>
    </source>
</evidence>
<keyword evidence="3" id="KW-0963">Cytoplasm</keyword>
<dbReference type="OMA" id="CRINAPL"/>
<evidence type="ECO:0000313" key="8">
    <source>
        <dbReference type="Proteomes" id="UP000265515"/>
    </source>
</evidence>
<dbReference type="Gramene" id="GBG60121">
    <property type="protein sequence ID" value="GBG60121"/>
    <property type="gene ID" value="CBR_g3365"/>
</dbReference>
<organism evidence="7 8">
    <name type="scientific">Chara braunii</name>
    <name type="common">Braun's stonewort</name>
    <dbReference type="NCBI Taxonomy" id="69332"/>
    <lineage>
        <taxon>Eukaryota</taxon>
        <taxon>Viridiplantae</taxon>
        <taxon>Streptophyta</taxon>
        <taxon>Charophyceae</taxon>
        <taxon>Charales</taxon>
        <taxon>Characeae</taxon>
        <taxon>Chara</taxon>
    </lineage>
</organism>
<dbReference type="PANTHER" id="PTHR46545">
    <property type="entry name" value="LEUCINE-RICH REPEAT-CONTAINING PROTEIN 51"/>
    <property type="match status" value="1"/>
</dbReference>
<proteinExistence type="predicted"/>
<dbReference type="Gene3D" id="3.80.10.10">
    <property type="entry name" value="Ribonuclease Inhibitor"/>
    <property type="match status" value="1"/>
</dbReference>
<evidence type="ECO:0000256" key="3">
    <source>
        <dbReference type="ARBA" id="ARBA00022490"/>
    </source>
</evidence>
<dbReference type="AlphaFoldDB" id="A0A388JQR1"/>
<accession>A0A388JQR1</accession>
<evidence type="ECO:0000256" key="5">
    <source>
        <dbReference type="ARBA" id="ARBA00022737"/>
    </source>
</evidence>
<protein>
    <recommendedName>
        <fullName evidence="2">Leucine-rich repeat-containing protein 51</fullName>
    </recommendedName>
</protein>
<comment type="caution">
    <text evidence="7">The sequence shown here is derived from an EMBL/GenBank/DDBJ whole genome shotgun (WGS) entry which is preliminary data.</text>
</comment>
<evidence type="ECO:0000256" key="2">
    <source>
        <dbReference type="ARBA" id="ARBA00014223"/>
    </source>
</evidence>
<dbReference type="InterPro" id="IPR001611">
    <property type="entry name" value="Leu-rich_rpt"/>
</dbReference>
<dbReference type="GO" id="GO:0005737">
    <property type="term" value="C:cytoplasm"/>
    <property type="evidence" value="ECO:0007669"/>
    <property type="project" value="UniProtKB-SubCell"/>
</dbReference>
<dbReference type="Proteomes" id="UP000265515">
    <property type="component" value="Unassembled WGS sequence"/>
</dbReference>
<keyword evidence="5" id="KW-0677">Repeat</keyword>
<gene>
    <name evidence="7" type="ORF">CBR_g3365</name>
</gene>
<dbReference type="EMBL" id="BFEA01000009">
    <property type="protein sequence ID" value="GBG60121.1"/>
    <property type="molecule type" value="Genomic_DNA"/>
</dbReference>
<reference evidence="7 8" key="1">
    <citation type="journal article" date="2018" name="Cell">
        <title>The Chara Genome: Secondary Complexity and Implications for Plant Terrestrialization.</title>
        <authorList>
            <person name="Nishiyama T."/>
            <person name="Sakayama H."/>
            <person name="Vries J.D."/>
            <person name="Buschmann H."/>
            <person name="Saint-Marcoux D."/>
            <person name="Ullrich K.K."/>
            <person name="Haas F.B."/>
            <person name="Vanderstraeten L."/>
            <person name="Becker D."/>
            <person name="Lang D."/>
            <person name="Vosolsobe S."/>
            <person name="Rombauts S."/>
            <person name="Wilhelmsson P.K.I."/>
            <person name="Janitza P."/>
            <person name="Kern R."/>
            <person name="Heyl A."/>
            <person name="Rumpler F."/>
            <person name="Villalobos L.I.A.C."/>
            <person name="Clay J.M."/>
            <person name="Skokan R."/>
            <person name="Toyoda A."/>
            <person name="Suzuki Y."/>
            <person name="Kagoshima H."/>
            <person name="Schijlen E."/>
            <person name="Tajeshwar N."/>
            <person name="Catarino B."/>
            <person name="Hetherington A.J."/>
            <person name="Saltykova A."/>
            <person name="Bonnot C."/>
            <person name="Breuninger H."/>
            <person name="Symeonidi A."/>
            <person name="Radhakrishnan G.V."/>
            <person name="Van Nieuwerburgh F."/>
            <person name="Deforce D."/>
            <person name="Chang C."/>
            <person name="Karol K.G."/>
            <person name="Hedrich R."/>
            <person name="Ulvskov P."/>
            <person name="Glockner G."/>
            <person name="Delwiche C.F."/>
            <person name="Petrasek J."/>
            <person name="Van de Peer Y."/>
            <person name="Friml J."/>
            <person name="Beilby M."/>
            <person name="Dolan L."/>
            <person name="Kohara Y."/>
            <person name="Sugano S."/>
            <person name="Fujiyama A."/>
            <person name="Delaux P.-M."/>
            <person name="Quint M."/>
            <person name="TheiBen G."/>
            <person name="Hagemann M."/>
            <person name="Harholt J."/>
            <person name="Dunand C."/>
            <person name="Zachgo S."/>
            <person name="Langdale J."/>
            <person name="Maumus F."/>
            <person name="Straeten D.V.D."/>
            <person name="Gould S.B."/>
            <person name="Rensing S.A."/>
        </authorList>
    </citation>
    <scope>NUCLEOTIDE SEQUENCE [LARGE SCALE GENOMIC DNA]</scope>
    <source>
        <strain evidence="7 8">S276</strain>
    </source>
</reference>
<evidence type="ECO:0000256" key="1">
    <source>
        <dbReference type="ARBA" id="ARBA00004496"/>
    </source>
</evidence>
<evidence type="ECO:0000256" key="6">
    <source>
        <dbReference type="SAM" id="MobiDB-lite"/>
    </source>
</evidence>
<dbReference type="Pfam" id="PF14580">
    <property type="entry name" value="LRR_9"/>
    <property type="match status" value="1"/>
</dbReference>
<keyword evidence="4" id="KW-0433">Leucine-rich repeat</keyword>
<keyword evidence="8" id="KW-1185">Reference proteome</keyword>
<dbReference type="PANTHER" id="PTHR46545:SF1">
    <property type="entry name" value="LEUCINE-RICH REPEAT-CONTAINING PROTEIN 51"/>
    <property type="match status" value="1"/>
</dbReference>
<dbReference type="OrthoDB" id="676979at2759"/>
<dbReference type="STRING" id="69332.A0A388JQR1"/>
<name>A0A388JQR1_CHABU</name>
<evidence type="ECO:0000313" key="7">
    <source>
        <dbReference type="EMBL" id="GBG60121.1"/>
    </source>
</evidence>
<feature type="region of interest" description="Disordered" evidence="6">
    <location>
        <begin position="64"/>
        <end position="109"/>
    </location>
</feature>
<dbReference type="InterPro" id="IPR032675">
    <property type="entry name" value="LRR_dom_sf"/>
</dbReference>
<comment type="subcellular location">
    <subcellularLocation>
        <location evidence="1">Cytoplasm</location>
    </subcellularLocation>
</comment>